<gene>
    <name evidence="2" type="ORF">GCM10007140_04190</name>
</gene>
<protein>
    <submittedName>
        <fullName evidence="2">Uncharacterized protein</fullName>
    </submittedName>
</protein>
<keyword evidence="1" id="KW-0472">Membrane</keyword>
<reference evidence="2" key="2">
    <citation type="submission" date="2020-09" db="EMBL/GenBank/DDBJ databases">
        <authorList>
            <person name="Sun Q."/>
            <person name="Zhou Y."/>
        </authorList>
    </citation>
    <scope>NUCLEOTIDE SEQUENCE</scope>
    <source>
        <strain evidence="2">CGMCC 1.12698</strain>
    </source>
</reference>
<evidence type="ECO:0000256" key="1">
    <source>
        <dbReference type="SAM" id="Phobius"/>
    </source>
</evidence>
<reference evidence="2" key="1">
    <citation type="journal article" date="2014" name="Int. J. Syst. Evol. Microbiol.">
        <title>Complete genome sequence of Corynebacterium casei LMG S-19264T (=DSM 44701T), isolated from a smear-ripened cheese.</title>
        <authorList>
            <consortium name="US DOE Joint Genome Institute (JGI-PGF)"/>
            <person name="Walter F."/>
            <person name="Albersmeier A."/>
            <person name="Kalinowski J."/>
            <person name="Ruckert C."/>
        </authorList>
    </citation>
    <scope>NUCLEOTIDE SEQUENCE</scope>
    <source>
        <strain evidence="2">CGMCC 1.12698</strain>
    </source>
</reference>
<dbReference type="EMBL" id="BMFK01000001">
    <property type="protein sequence ID" value="GGE57041.1"/>
    <property type="molecule type" value="Genomic_DNA"/>
</dbReference>
<proteinExistence type="predicted"/>
<organism evidence="2 3">
    <name type="scientific">Priestia taiwanensis</name>
    <dbReference type="NCBI Taxonomy" id="1347902"/>
    <lineage>
        <taxon>Bacteria</taxon>
        <taxon>Bacillati</taxon>
        <taxon>Bacillota</taxon>
        <taxon>Bacilli</taxon>
        <taxon>Bacillales</taxon>
        <taxon>Bacillaceae</taxon>
        <taxon>Priestia</taxon>
    </lineage>
</organism>
<keyword evidence="1" id="KW-1133">Transmembrane helix</keyword>
<keyword evidence="1" id="KW-0812">Transmembrane</keyword>
<dbReference type="Proteomes" id="UP000605259">
    <property type="component" value="Unassembled WGS sequence"/>
</dbReference>
<feature type="transmembrane region" description="Helical" evidence="1">
    <location>
        <begin position="37"/>
        <end position="57"/>
    </location>
</feature>
<sequence>MFDFYVFVVTIPLLLLAILFSQIHICNVFYNIEKSTLWGTLGLLLPFGLNLYVYQLVKLEKAAGSSFEHVTAQERITWRRLYMLVLIQYLLMFVIIGVLLSPGATFISGYY</sequence>
<feature type="transmembrane region" description="Helical" evidence="1">
    <location>
        <begin position="81"/>
        <end position="101"/>
    </location>
</feature>
<keyword evidence="3" id="KW-1185">Reference proteome</keyword>
<accession>A0A917EKZ6</accession>
<comment type="caution">
    <text evidence="2">The sequence shown here is derived from an EMBL/GenBank/DDBJ whole genome shotgun (WGS) entry which is preliminary data.</text>
</comment>
<dbReference type="RefSeq" id="WP_188386793.1">
    <property type="nucleotide sequence ID" value="NZ_BMFK01000001.1"/>
</dbReference>
<evidence type="ECO:0000313" key="2">
    <source>
        <dbReference type="EMBL" id="GGE57041.1"/>
    </source>
</evidence>
<name>A0A917EKZ6_9BACI</name>
<dbReference type="AlphaFoldDB" id="A0A917EKZ6"/>
<evidence type="ECO:0000313" key="3">
    <source>
        <dbReference type="Proteomes" id="UP000605259"/>
    </source>
</evidence>